<keyword evidence="7" id="KW-0539">Nucleus</keyword>
<evidence type="ECO:0000256" key="7">
    <source>
        <dbReference type="RuleBase" id="RU364117"/>
    </source>
</evidence>
<dbReference type="NCBIfam" id="TIGR00614">
    <property type="entry name" value="recQ_fam"/>
    <property type="match status" value="1"/>
</dbReference>
<keyword evidence="4 7" id="KW-0347">Helicase</keyword>
<dbReference type="PANTHER" id="PTHR13710">
    <property type="entry name" value="DNA HELICASE RECQ FAMILY MEMBER"/>
    <property type="match status" value="1"/>
</dbReference>
<dbReference type="AlphaFoldDB" id="W1PW94"/>
<reference evidence="13" key="1">
    <citation type="journal article" date="2013" name="Science">
        <title>The Amborella genome and the evolution of flowering plants.</title>
        <authorList>
            <consortium name="Amborella Genome Project"/>
        </authorList>
    </citation>
    <scope>NUCLEOTIDE SEQUENCE [LARGE SCALE GENOMIC DNA]</scope>
</reference>
<dbReference type="Proteomes" id="UP000017836">
    <property type="component" value="Unassembled WGS sequence"/>
</dbReference>
<dbReference type="PROSITE" id="PS51192">
    <property type="entry name" value="HELICASE_ATP_BIND_1"/>
    <property type="match status" value="1"/>
</dbReference>
<dbReference type="GO" id="GO:0005737">
    <property type="term" value="C:cytoplasm"/>
    <property type="evidence" value="ECO:0000318"/>
    <property type="project" value="GO_Central"/>
</dbReference>
<dbReference type="InterPro" id="IPR001650">
    <property type="entry name" value="Helicase_C-like"/>
</dbReference>
<dbReference type="Pfam" id="PF16124">
    <property type="entry name" value="RecQ_Zn_bind"/>
    <property type="match status" value="1"/>
</dbReference>
<dbReference type="HOGENOM" id="CLU_008232_0_0_1"/>
<dbReference type="eggNOG" id="KOG0351">
    <property type="taxonomic scope" value="Eukaryota"/>
</dbReference>
<evidence type="ECO:0000259" key="11">
    <source>
        <dbReference type="PROSITE" id="PS51194"/>
    </source>
</evidence>
<feature type="domain" description="Helicase ATP-binding" evidence="10">
    <location>
        <begin position="215"/>
        <end position="391"/>
    </location>
</feature>
<gene>
    <name evidence="12" type="ORF">AMTR_s00165p00061770</name>
</gene>
<dbReference type="PROSITE" id="PS51194">
    <property type="entry name" value="HELICASE_CTER"/>
    <property type="match status" value="1"/>
</dbReference>
<dbReference type="OrthoDB" id="10261556at2759"/>
<dbReference type="GO" id="GO:0005524">
    <property type="term" value="F:ATP binding"/>
    <property type="evidence" value="ECO:0007669"/>
    <property type="project" value="UniProtKB-KW"/>
</dbReference>
<dbReference type="SMART" id="SM00487">
    <property type="entry name" value="DEXDc"/>
    <property type="match status" value="1"/>
</dbReference>
<dbReference type="InterPro" id="IPR011545">
    <property type="entry name" value="DEAD/DEAH_box_helicase_dom"/>
</dbReference>
<evidence type="ECO:0000256" key="6">
    <source>
        <dbReference type="ARBA" id="ARBA00034617"/>
    </source>
</evidence>
<keyword evidence="3 7" id="KW-0378">Hydrolase</keyword>
<evidence type="ECO:0000259" key="9">
    <source>
        <dbReference type="PROSITE" id="PS50030"/>
    </source>
</evidence>
<dbReference type="FunFam" id="3.40.50.300:FF:001456">
    <property type="entry name" value="ATP-dependent DNA helicase"/>
    <property type="match status" value="1"/>
</dbReference>
<dbReference type="InterPro" id="IPR032284">
    <property type="entry name" value="RecQ_Zn-bd"/>
</dbReference>
<dbReference type="InterPro" id="IPR014001">
    <property type="entry name" value="Helicase_ATP-bd"/>
</dbReference>
<dbReference type="GO" id="GO:0000724">
    <property type="term" value="P:double-strand break repair via homologous recombination"/>
    <property type="evidence" value="ECO:0000318"/>
    <property type="project" value="GO_Central"/>
</dbReference>
<keyword evidence="13" id="KW-1185">Reference proteome</keyword>
<evidence type="ECO:0000256" key="5">
    <source>
        <dbReference type="ARBA" id="ARBA00022840"/>
    </source>
</evidence>
<dbReference type="CDD" id="cd17920">
    <property type="entry name" value="DEXHc_RecQ"/>
    <property type="match status" value="1"/>
</dbReference>
<evidence type="ECO:0000256" key="2">
    <source>
        <dbReference type="ARBA" id="ARBA00022741"/>
    </source>
</evidence>
<comment type="catalytic activity">
    <reaction evidence="7">
        <text>ATP + H2O = ADP + phosphate + H(+)</text>
        <dbReference type="Rhea" id="RHEA:13065"/>
        <dbReference type="ChEBI" id="CHEBI:15377"/>
        <dbReference type="ChEBI" id="CHEBI:15378"/>
        <dbReference type="ChEBI" id="CHEBI:30616"/>
        <dbReference type="ChEBI" id="CHEBI:43474"/>
        <dbReference type="ChEBI" id="CHEBI:456216"/>
    </reaction>
</comment>
<dbReference type="GO" id="GO:0043138">
    <property type="term" value="F:3'-5' DNA helicase activity"/>
    <property type="evidence" value="ECO:0000318"/>
    <property type="project" value="GO_Central"/>
</dbReference>
<dbReference type="EMBL" id="KI392640">
    <property type="protein sequence ID" value="ERN12021.1"/>
    <property type="molecule type" value="Genomic_DNA"/>
</dbReference>
<evidence type="ECO:0000313" key="12">
    <source>
        <dbReference type="EMBL" id="ERN12021.1"/>
    </source>
</evidence>
<dbReference type="InterPro" id="IPR027417">
    <property type="entry name" value="P-loop_NTPase"/>
</dbReference>
<dbReference type="Gramene" id="ERN12021">
    <property type="protein sequence ID" value="ERN12021"/>
    <property type="gene ID" value="AMTR_s00165p00061770"/>
</dbReference>
<dbReference type="Gene3D" id="1.10.10.10">
    <property type="entry name" value="Winged helix-like DNA-binding domain superfamily/Winged helix DNA-binding domain"/>
    <property type="match status" value="1"/>
</dbReference>
<keyword evidence="2 7" id="KW-0547">Nucleotide-binding</keyword>
<feature type="domain" description="Helicase C-terminal" evidence="11">
    <location>
        <begin position="530"/>
        <end position="676"/>
    </location>
</feature>
<evidence type="ECO:0000259" key="10">
    <source>
        <dbReference type="PROSITE" id="PS51192"/>
    </source>
</evidence>
<organism evidence="12 13">
    <name type="scientific">Amborella trichopoda</name>
    <dbReference type="NCBI Taxonomy" id="13333"/>
    <lineage>
        <taxon>Eukaryota</taxon>
        <taxon>Viridiplantae</taxon>
        <taxon>Streptophyta</taxon>
        <taxon>Embryophyta</taxon>
        <taxon>Tracheophyta</taxon>
        <taxon>Spermatophyta</taxon>
        <taxon>Magnoliopsida</taxon>
        <taxon>Amborellales</taxon>
        <taxon>Amborellaceae</taxon>
        <taxon>Amborella</taxon>
    </lineage>
</organism>
<dbReference type="InterPro" id="IPR015940">
    <property type="entry name" value="UBA"/>
</dbReference>
<comment type="subcellular location">
    <subcellularLocation>
        <location evidence="7">Nucleus</location>
    </subcellularLocation>
</comment>
<dbReference type="GO" id="GO:0006260">
    <property type="term" value="P:DNA replication"/>
    <property type="evidence" value="ECO:0000318"/>
    <property type="project" value="GO_Central"/>
</dbReference>
<comment type="catalytic activity">
    <reaction evidence="6 7">
        <text>Couples ATP hydrolysis with the unwinding of duplex DNA by translocating in the 3'-5' direction.</text>
        <dbReference type="EC" id="5.6.2.4"/>
    </reaction>
</comment>
<dbReference type="SUPFAM" id="SSF52540">
    <property type="entry name" value="P-loop containing nucleoside triphosphate hydrolases"/>
    <property type="match status" value="1"/>
</dbReference>
<dbReference type="Pfam" id="PF00271">
    <property type="entry name" value="Helicase_C"/>
    <property type="match status" value="1"/>
</dbReference>
<sequence length="902" mass="101223">MNGNNTPTDNVVSELLEMGFEFPIALAAIEAVGPSLYDAVDFILTGSCNVKFEPSSTQEHLNNAYGTSSREACTSKNMQRSFDSKDHMKQALITDHLSSSVKLEKSEPLGSSDTLAGGFNIAKSKCGPLHKPDMVQSSSIDYRKMLSVESSANDMTLNELPTEDLCSLKNDNSSFHSTHWSQGQGIDSKWETKVNFLLKNYFGISSLKSFQKEALEAWLAHRDCLVLAATGSGKSLCFQIPALLTGKVVVVVSPLISLMHDQCLKLSKQGVSACFLGSGQPDNSVEDKALNGKYNIVYICPETILRLIAPLRKLAETRGIALFAVDEAHCVSKWGHDFRPDYRRLSVLRKNFRTSSIRSLEHDIPVMALTATATHHAREDIIKSLHMSKETKIVITSFFRPNLRFSVCHSRTSSVSSYQRDFKELIATYSRSRIADADSKRKSIADTSDGDESSEDDVYDSNDEASSDKDNIDDGIEDNELSVDFLEDELDLQQNVDDIDVTCGEFNADHPVKDQALYNPDEVISDPVEPVEKFRVTQESLGEGTTIIYVPTRKETVRLSGHLCKCGIRSAAYHAKLPKRHLRSVHEEFHRNNLEVVVATIAFGMGIDKSNVRRIIHYGWPQSLEAYYQEAGRAGRDGKLAECTLYADLSRVPTLLPSKRDAEQAKNAVLMLSDCFRYGMATSCCRAKTLVKYFGEELISGQCFLCDVCVSGPPKLENLKDAAAIFLQVAAAQYGLIEITKCSYSDAIYSQTARQKYLERPNFNMLMDKIWERAKGFSERGKLWWRGLARMLEDKGYIREGDDLVRVSIKYPKPTELGMRFLEAKEDLYVYPEADMLLSLQNPTTSTYASEWARGWANPEIRRQRIQSLKRKRGGRKKYPRKKKVDLKTVRGRLKAKLVKKI</sequence>
<dbReference type="Pfam" id="PF00270">
    <property type="entry name" value="DEAD"/>
    <property type="match status" value="1"/>
</dbReference>
<dbReference type="GO" id="GO:0005634">
    <property type="term" value="C:nucleus"/>
    <property type="evidence" value="ECO:0000318"/>
    <property type="project" value="GO_Central"/>
</dbReference>
<dbReference type="OMA" id="WWEGLAR"/>
<evidence type="ECO:0000256" key="4">
    <source>
        <dbReference type="ARBA" id="ARBA00022806"/>
    </source>
</evidence>
<dbReference type="GO" id="GO:0016887">
    <property type="term" value="F:ATP hydrolysis activity"/>
    <property type="evidence" value="ECO:0007669"/>
    <property type="project" value="RHEA"/>
</dbReference>
<dbReference type="PROSITE" id="PS50030">
    <property type="entry name" value="UBA"/>
    <property type="match status" value="1"/>
</dbReference>
<dbReference type="InterPro" id="IPR036388">
    <property type="entry name" value="WH-like_DNA-bd_sf"/>
</dbReference>
<proteinExistence type="inferred from homology"/>
<dbReference type="STRING" id="13333.W1PW94"/>
<accession>W1PW94</accession>
<feature type="region of interest" description="Disordered" evidence="8">
    <location>
        <begin position="438"/>
        <end position="475"/>
    </location>
</feature>
<dbReference type="FunFam" id="3.40.50.300:FF:001391">
    <property type="entry name" value="ATP-dependent DNA helicase"/>
    <property type="match status" value="1"/>
</dbReference>
<dbReference type="InterPro" id="IPR004589">
    <property type="entry name" value="DNA_helicase_ATP-dep_RecQ"/>
</dbReference>
<feature type="domain" description="UBA" evidence="9">
    <location>
        <begin position="6"/>
        <end position="46"/>
    </location>
</feature>
<evidence type="ECO:0000256" key="8">
    <source>
        <dbReference type="SAM" id="MobiDB-lite"/>
    </source>
</evidence>
<dbReference type="GO" id="GO:0005694">
    <property type="term" value="C:chromosome"/>
    <property type="evidence" value="ECO:0000318"/>
    <property type="project" value="GO_Central"/>
</dbReference>
<evidence type="ECO:0000256" key="1">
    <source>
        <dbReference type="ARBA" id="ARBA00005446"/>
    </source>
</evidence>
<dbReference type="GO" id="GO:0009378">
    <property type="term" value="F:four-way junction helicase activity"/>
    <property type="evidence" value="ECO:0000318"/>
    <property type="project" value="GO_Central"/>
</dbReference>
<dbReference type="KEGG" id="atr:18440225"/>
<evidence type="ECO:0000256" key="3">
    <source>
        <dbReference type="ARBA" id="ARBA00022801"/>
    </source>
</evidence>
<feature type="compositionally biased region" description="Acidic residues" evidence="8">
    <location>
        <begin position="448"/>
        <end position="465"/>
    </location>
</feature>
<dbReference type="SMART" id="SM00490">
    <property type="entry name" value="HELICc"/>
    <property type="match status" value="1"/>
</dbReference>
<evidence type="ECO:0000313" key="13">
    <source>
        <dbReference type="Proteomes" id="UP000017836"/>
    </source>
</evidence>
<keyword evidence="5 7" id="KW-0067">ATP-binding</keyword>
<dbReference type="PANTHER" id="PTHR13710:SF69">
    <property type="entry name" value="ATP-DEPENDENT DNA HELICASE Q-LIKE SIM"/>
    <property type="match status" value="1"/>
</dbReference>
<dbReference type="Gene3D" id="3.40.50.300">
    <property type="entry name" value="P-loop containing nucleotide triphosphate hydrolases"/>
    <property type="match status" value="2"/>
</dbReference>
<dbReference type="GO" id="GO:0003676">
    <property type="term" value="F:nucleic acid binding"/>
    <property type="evidence" value="ECO:0007669"/>
    <property type="project" value="InterPro"/>
</dbReference>
<dbReference type="EC" id="5.6.2.4" evidence="7"/>
<name>W1PW94_AMBTC</name>
<protein>
    <recommendedName>
        <fullName evidence="7">ATP-dependent DNA helicase</fullName>
        <ecNumber evidence="7">5.6.2.4</ecNumber>
    </recommendedName>
</protein>
<comment type="similarity">
    <text evidence="1 7">Belongs to the helicase family. RecQ subfamily.</text>
</comment>